<proteinExistence type="predicted"/>
<evidence type="ECO:0000313" key="2">
    <source>
        <dbReference type="EMBL" id="CDW44841.1"/>
    </source>
</evidence>
<dbReference type="AlphaFoldDB" id="A0A0K2V4H0"/>
<protein>
    <submittedName>
        <fullName evidence="2">Uncharacterized protein</fullName>
    </submittedName>
</protein>
<dbReference type="EMBL" id="HACA01027480">
    <property type="protein sequence ID" value="CDW44841.1"/>
    <property type="molecule type" value="Transcribed_RNA"/>
</dbReference>
<sequence>MGSGTRDLHAVASSAKLALLELCSPFSSTARTLVRLQKAEQYGLCLCLGLVEVTYKRGKCVRVRDPIIKSGFNPTKFWFSVVPTLPFTSLDNGCATVSPLDHPELDKDTSSKIAISPRDEQGA</sequence>
<evidence type="ECO:0000256" key="1">
    <source>
        <dbReference type="SAM" id="MobiDB-lite"/>
    </source>
</evidence>
<feature type="region of interest" description="Disordered" evidence="1">
    <location>
        <begin position="101"/>
        <end position="123"/>
    </location>
</feature>
<accession>A0A0K2V4H0</accession>
<name>A0A0K2V4H0_LEPSM</name>
<organism evidence="2">
    <name type="scientific">Lepeophtheirus salmonis</name>
    <name type="common">Salmon louse</name>
    <name type="synonym">Caligus salmonis</name>
    <dbReference type="NCBI Taxonomy" id="72036"/>
    <lineage>
        <taxon>Eukaryota</taxon>
        <taxon>Metazoa</taxon>
        <taxon>Ecdysozoa</taxon>
        <taxon>Arthropoda</taxon>
        <taxon>Crustacea</taxon>
        <taxon>Multicrustacea</taxon>
        <taxon>Hexanauplia</taxon>
        <taxon>Copepoda</taxon>
        <taxon>Siphonostomatoida</taxon>
        <taxon>Caligidae</taxon>
        <taxon>Lepeophtheirus</taxon>
    </lineage>
</organism>
<feature type="compositionally biased region" description="Basic and acidic residues" evidence="1">
    <location>
        <begin position="101"/>
        <end position="110"/>
    </location>
</feature>
<reference evidence="2" key="1">
    <citation type="submission" date="2014-05" db="EMBL/GenBank/DDBJ databases">
        <authorList>
            <person name="Chronopoulou M."/>
        </authorList>
    </citation>
    <scope>NUCLEOTIDE SEQUENCE</scope>
    <source>
        <tissue evidence="2">Whole organism</tissue>
    </source>
</reference>